<evidence type="ECO:0000313" key="3">
    <source>
        <dbReference type="Proteomes" id="UP000264217"/>
    </source>
</evidence>
<gene>
    <name evidence="2" type="ORF">D0C36_01015</name>
</gene>
<proteinExistence type="predicted"/>
<dbReference type="Proteomes" id="UP000264217">
    <property type="component" value="Unassembled WGS sequence"/>
</dbReference>
<dbReference type="OrthoDB" id="1143568at2"/>
<comment type="caution">
    <text evidence="2">The sequence shown here is derived from an EMBL/GenBank/DDBJ whole genome shotgun (WGS) entry which is preliminary data.</text>
</comment>
<dbReference type="InterPro" id="IPR041698">
    <property type="entry name" value="Methyltransf_25"/>
</dbReference>
<evidence type="ECO:0000313" key="2">
    <source>
        <dbReference type="EMBL" id="RFZ94168.1"/>
    </source>
</evidence>
<keyword evidence="3" id="KW-1185">Reference proteome</keyword>
<keyword evidence="2" id="KW-0808">Transferase</keyword>
<keyword evidence="2" id="KW-0489">Methyltransferase</keyword>
<accession>A0A372NVL3</accession>
<name>A0A372NVL3_9SPHI</name>
<dbReference type="GO" id="GO:0032259">
    <property type="term" value="P:methylation"/>
    <property type="evidence" value="ECO:0007669"/>
    <property type="project" value="UniProtKB-KW"/>
</dbReference>
<dbReference type="GO" id="GO:0008168">
    <property type="term" value="F:methyltransferase activity"/>
    <property type="evidence" value="ECO:0007669"/>
    <property type="project" value="UniProtKB-KW"/>
</dbReference>
<protein>
    <submittedName>
        <fullName evidence="2">Class I SAM-dependent methyltransferase</fullName>
    </submittedName>
</protein>
<dbReference type="InterPro" id="IPR029063">
    <property type="entry name" value="SAM-dependent_MTases_sf"/>
</dbReference>
<feature type="domain" description="Methyltransferase" evidence="1">
    <location>
        <begin position="61"/>
        <end position="151"/>
    </location>
</feature>
<dbReference type="SUPFAM" id="SSF53335">
    <property type="entry name" value="S-adenosyl-L-methionine-dependent methyltransferases"/>
    <property type="match status" value="1"/>
</dbReference>
<dbReference type="EMBL" id="QWDC01000001">
    <property type="protein sequence ID" value="RFZ94168.1"/>
    <property type="molecule type" value="Genomic_DNA"/>
</dbReference>
<organism evidence="2 3">
    <name type="scientific">Mucilaginibacter conchicola</name>
    <dbReference type="NCBI Taxonomy" id="2303333"/>
    <lineage>
        <taxon>Bacteria</taxon>
        <taxon>Pseudomonadati</taxon>
        <taxon>Bacteroidota</taxon>
        <taxon>Sphingobacteriia</taxon>
        <taxon>Sphingobacteriales</taxon>
        <taxon>Sphingobacteriaceae</taxon>
        <taxon>Mucilaginibacter</taxon>
    </lineage>
</organism>
<dbReference type="CDD" id="cd02440">
    <property type="entry name" value="AdoMet_MTases"/>
    <property type="match status" value="1"/>
</dbReference>
<evidence type="ECO:0000259" key="1">
    <source>
        <dbReference type="Pfam" id="PF13649"/>
    </source>
</evidence>
<reference evidence="2 3" key="1">
    <citation type="submission" date="2018-08" db="EMBL/GenBank/DDBJ databases">
        <title>Mucilaginibacter sp. MYSH2.</title>
        <authorList>
            <person name="Seo T."/>
        </authorList>
    </citation>
    <scope>NUCLEOTIDE SEQUENCE [LARGE SCALE GENOMIC DNA]</scope>
    <source>
        <strain evidence="2 3">MYSH2</strain>
    </source>
</reference>
<sequence>MVNDIFGQALFDHYKQNGKHKLWINNKYGPKEEMPVDVYFRDEDEMPDLELFALKHCKGKVLDIGAGAGSHALILQSKGLDVTAMDISPLAVAIMQQRGVTKAIEADVFSYRQQQQYDTLLLMMNGIGLCGTLDGLRKFLQHAKQLLKPGGKLLFDSSDIAYLYDGHPPKEHDYYGELSYQYIYKGKKTEWFKWLYVDAETLKKIAIEEKWIGEVLYNDDMDQYLVQLTPLDN</sequence>
<dbReference type="Pfam" id="PF13649">
    <property type="entry name" value="Methyltransf_25"/>
    <property type="match status" value="1"/>
</dbReference>
<dbReference type="Gene3D" id="3.40.50.150">
    <property type="entry name" value="Vaccinia Virus protein VP39"/>
    <property type="match status" value="1"/>
</dbReference>
<dbReference type="AlphaFoldDB" id="A0A372NVL3"/>